<feature type="transmembrane region" description="Helical" evidence="1">
    <location>
        <begin position="20"/>
        <end position="51"/>
    </location>
</feature>
<gene>
    <name evidence="2" type="ORF">PPACK8108_LOCUS17803</name>
</gene>
<comment type="caution">
    <text evidence="2">The sequence shown here is derived from an EMBL/GenBank/DDBJ whole genome shotgun (WGS) entry which is preliminary data.</text>
</comment>
<protein>
    <submittedName>
        <fullName evidence="2">Uncharacterized protein</fullName>
    </submittedName>
</protein>
<keyword evidence="1" id="KW-1133">Transmembrane helix</keyword>
<feature type="transmembrane region" description="Helical" evidence="1">
    <location>
        <begin position="63"/>
        <end position="85"/>
    </location>
</feature>
<sequence length="87" mass="10020">MKLLAFIGDFFTPMLPLLLFFYPHSTILCSTTLLLLLVILYPLIFCSFILVLSLSCSSPLNPFLILSLYPFFSFLFTWGGIYYTLYV</sequence>
<name>A0AAV0BD33_PHAPC</name>
<keyword evidence="3" id="KW-1185">Reference proteome</keyword>
<dbReference type="Proteomes" id="UP001153365">
    <property type="component" value="Unassembled WGS sequence"/>
</dbReference>
<reference evidence="2" key="1">
    <citation type="submission" date="2022-06" db="EMBL/GenBank/DDBJ databases">
        <authorList>
            <consortium name="SYNGENTA / RWTH Aachen University"/>
        </authorList>
    </citation>
    <scope>NUCLEOTIDE SEQUENCE</scope>
</reference>
<keyword evidence="1" id="KW-0812">Transmembrane</keyword>
<evidence type="ECO:0000256" key="1">
    <source>
        <dbReference type="SAM" id="Phobius"/>
    </source>
</evidence>
<proteinExistence type="predicted"/>
<accession>A0AAV0BD33</accession>
<evidence type="ECO:0000313" key="3">
    <source>
        <dbReference type="Proteomes" id="UP001153365"/>
    </source>
</evidence>
<dbReference type="AlphaFoldDB" id="A0AAV0BD33"/>
<organism evidence="2 3">
    <name type="scientific">Phakopsora pachyrhizi</name>
    <name type="common">Asian soybean rust disease fungus</name>
    <dbReference type="NCBI Taxonomy" id="170000"/>
    <lineage>
        <taxon>Eukaryota</taxon>
        <taxon>Fungi</taxon>
        <taxon>Dikarya</taxon>
        <taxon>Basidiomycota</taxon>
        <taxon>Pucciniomycotina</taxon>
        <taxon>Pucciniomycetes</taxon>
        <taxon>Pucciniales</taxon>
        <taxon>Phakopsoraceae</taxon>
        <taxon>Phakopsora</taxon>
    </lineage>
</organism>
<dbReference type="EMBL" id="CALTRL010005041">
    <property type="protein sequence ID" value="CAH7683951.1"/>
    <property type="molecule type" value="Genomic_DNA"/>
</dbReference>
<evidence type="ECO:0000313" key="2">
    <source>
        <dbReference type="EMBL" id="CAH7683951.1"/>
    </source>
</evidence>
<keyword evidence="1" id="KW-0472">Membrane</keyword>